<feature type="compositionally biased region" description="Basic and acidic residues" evidence="10">
    <location>
        <begin position="720"/>
        <end position="745"/>
    </location>
</feature>
<proteinExistence type="inferred from homology"/>
<dbReference type="SMART" id="SM00320">
    <property type="entry name" value="WD40"/>
    <property type="match status" value="6"/>
</dbReference>
<dbReference type="InterPro" id="IPR036322">
    <property type="entry name" value="WD40_repeat_dom_sf"/>
</dbReference>
<dbReference type="PANTHER" id="PTHR10856">
    <property type="entry name" value="CORONIN"/>
    <property type="match status" value="1"/>
</dbReference>
<feature type="repeat" description="WD" evidence="8">
    <location>
        <begin position="1021"/>
        <end position="1053"/>
    </location>
</feature>
<comment type="caution">
    <text evidence="12">The sequence shown here is derived from an EMBL/GenBank/DDBJ whole genome shotgun (WGS) entry which is preliminary data.</text>
</comment>
<dbReference type="Pfam" id="PF00400">
    <property type="entry name" value="WD40"/>
    <property type="match status" value="5"/>
</dbReference>
<dbReference type="InterPro" id="IPR019775">
    <property type="entry name" value="WD40_repeat_CS"/>
</dbReference>
<dbReference type="Proteomes" id="UP000801492">
    <property type="component" value="Unassembled WGS sequence"/>
</dbReference>
<dbReference type="FunFam" id="2.130.10.10:FF:000076">
    <property type="entry name" value="Coronin"/>
    <property type="match status" value="1"/>
</dbReference>
<dbReference type="PANTHER" id="PTHR10856:SF20">
    <property type="entry name" value="CORONIN-7"/>
    <property type="match status" value="1"/>
</dbReference>
<sequence length="1323" mass="147532">MAWRFKASKYKNAAPIVPKPETYVRDICVGSYQTYGNNITASAKFMAFNWDHVGSSLAVLPIDDCGRKSKLMPLLHAHSDTVTDMDFSPFHDGLLATGSQDCLVKIWHIPETGLQESLSNAECTFSHKQRRVEGVGFHPTADFLLHSTSYTTLTLWDLISQQEFFTNSDHTDVIQSTCWKRDGSLLATSCKDKQVRVIDPRVENSCIKVANSHQSIKDSRIVWLGDHSKVLTTGFDAARLRQVIVRDLRNFTEPEKTLELDCSTGILIPLYDADTGMLFLAGKGDTTISYMEVSDKEPYLIEGLRHTGEQTKGACLIPKRALNVMQGEVNRILQLTSGSVIPITYQVPRKTYRDFHADLYPDTPGCVTELTAMCWFQGKNIPVPKISLDPSKRPNGENPITVHRGPLSKIKEEVESTQAQMIGTKLSNSKPTQPKITSAIVKNDFVPVKEKISNLEKEKEKCSVENVIKGKQIHLSENNIAKEKEKTIIENKTTNGPENKNGEHNKINNETLEKIDSQEKAETENGIHMVPPKPMPRTSRTGSICETIEDVNAVPKPVARPRTNSCAPIVTSVNLSSISGGYKPRLGPKPFTPPKLNETESFDKVFSVPPVPCSKTQNGMHEVKESNVEPEEVNNESVLQDETQLSLTDISATSIKCDSDTNDKIDICLDEVSNDSGYVKTPSTAERRKLFEPSKVQEPEPVESVAKLEISTEEDASIEADYKPRTPSTAERRKIFEVRSNSKENEPEDNFDTTDQSGNFERASAQRTSIAERRKMYENRPGSVQDSTHTNPEKTGTSPVLLRRKGSFKSRKDDDVIEENRKTVPMLRQQSLDPQIGRKPESIAASTPKRTSTVFGRVSKFRHLKGTPAHKSLHIENIRNISRQIPGECDGFHANSERVAVPLSGPGGKIAIFELSKRGKLPDGVIPALVHGSNIMDFCWDPFDNHRLAVACDDGMIRLWNIPENGLAEPTNESENEFSAHLDKIYFIKFHPTAKDVLASGSYDMTVRIWDLATLTEKIVLNGHTEQIFSFSWSPCGVFCSTVSKDGKIRIYKPRKSELPIHEGKGPVGSRGARIIWALEGNFVVVMGFDKVSERQIMVFKAKDLSSPLNTVGLDVSPAILIPFYDEDSSTLFLTGKGDSTIYAFEITEEAPYICPLSHHRCTSLHQGLSFLPKNVCDVSNVEFAKALRLTNNTIEPLSFTVPRIKTELFQDDLFPPTKVTWKPVLTSSEWFSGSDKTPQRISLKPEGMDLLSDSQGQPDSKISKSASQTFTATTRLGWGTDPTGQIKSKQDEIQKSVSNRLEVNMKLEQDDMEGVDEKEWDE</sequence>
<evidence type="ECO:0000256" key="9">
    <source>
        <dbReference type="RuleBase" id="RU280818"/>
    </source>
</evidence>
<keyword evidence="5 9" id="KW-0677">Repeat</keyword>
<reference evidence="12" key="1">
    <citation type="submission" date="2019-08" db="EMBL/GenBank/DDBJ databases">
        <title>The genome of the North American firefly Photinus pyralis.</title>
        <authorList>
            <consortium name="Photinus pyralis genome working group"/>
            <person name="Fallon T.R."/>
            <person name="Sander Lower S.E."/>
            <person name="Weng J.-K."/>
        </authorList>
    </citation>
    <scope>NUCLEOTIDE SEQUENCE</scope>
    <source>
        <strain evidence="12">TRF0915ILg1</strain>
        <tissue evidence="12">Whole body</tissue>
    </source>
</reference>
<evidence type="ECO:0000256" key="6">
    <source>
        <dbReference type="ARBA" id="ARBA00023203"/>
    </source>
</evidence>
<dbReference type="InterPro" id="IPR015505">
    <property type="entry name" value="Coronin"/>
</dbReference>
<keyword evidence="6" id="KW-0009">Actin-binding</keyword>
<keyword evidence="3" id="KW-0963">Cytoplasm</keyword>
<name>A0A8K0D3Y5_IGNLU</name>
<keyword evidence="4 8" id="KW-0853">WD repeat</keyword>
<dbReference type="PROSITE" id="PS00678">
    <property type="entry name" value="WD_REPEATS_1"/>
    <property type="match status" value="1"/>
</dbReference>
<evidence type="ECO:0000256" key="7">
    <source>
        <dbReference type="ARBA" id="ARBA00024838"/>
    </source>
</evidence>
<comment type="function">
    <text evidence="7">F-actin regulator involved in anterograde Golgi to endosome transport: upon ubiquitination via 'Lys-33'-linked ubiquitin chains by the BCR(KLHL20) E3 ubiquitin ligase complex, interacts with EPS15 and localizes to the trans-Golgi network, where it promotes actin polymerization, thereby facilitating post-Golgi trafficking. May play a role in the maintenance of the Golgi apparatus morphology.</text>
</comment>
<dbReference type="EMBL" id="VTPC01005379">
    <property type="protein sequence ID" value="KAF2896103.1"/>
    <property type="molecule type" value="Genomic_DNA"/>
</dbReference>
<dbReference type="SMART" id="SM01166">
    <property type="entry name" value="DUF1899"/>
    <property type="match status" value="2"/>
</dbReference>
<dbReference type="GO" id="GO:0030036">
    <property type="term" value="P:actin cytoskeleton organization"/>
    <property type="evidence" value="ECO:0007669"/>
    <property type="project" value="UniProtKB-ARBA"/>
</dbReference>
<feature type="repeat" description="WD" evidence="8">
    <location>
        <begin position="978"/>
        <end position="1014"/>
    </location>
</feature>
<evidence type="ECO:0000313" key="13">
    <source>
        <dbReference type="Proteomes" id="UP000801492"/>
    </source>
</evidence>
<dbReference type="OrthoDB" id="1850764at2759"/>
<evidence type="ECO:0000256" key="2">
    <source>
        <dbReference type="ARBA" id="ARBA00009482"/>
    </source>
</evidence>
<dbReference type="Gene3D" id="2.130.10.10">
    <property type="entry name" value="YVTN repeat-like/Quinoprotein amine dehydrogenase"/>
    <property type="match status" value="2"/>
</dbReference>
<evidence type="ECO:0000313" key="12">
    <source>
        <dbReference type="EMBL" id="KAF2896103.1"/>
    </source>
</evidence>
<dbReference type="GO" id="GO:0005737">
    <property type="term" value="C:cytoplasm"/>
    <property type="evidence" value="ECO:0007669"/>
    <property type="project" value="UniProtKB-SubCell"/>
</dbReference>
<evidence type="ECO:0000256" key="5">
    <source>
        <dbReference type="ARBA" id="ARBA00022737"/>
    </source>
</evidence>
<feature type="repeat" description="WD" evidence="8">
    <location>
        <begin position="75"/>
        <end position="109"/>
    </location>
</feature>
<dbReference type="SMART" id="SM01167">
    <property type="entry name" value="DUF1900"/>
    <property type="match status" value="2"/>
</dbReference>
<feature type="compositionally biased region" description="Polar residues" evidence="10">
    <location>
        <begin position="1253"/>
        <end position="1275"/>
    </location>
</feature>
<dbReference type="Pfam" id="PF08953">
    <property type="entry name" value="DUF1899"/>
    <property type="match status" value="2"/>
</dbReference>
<evidence type="ECO:0000256" key="3">
    <source>
        <dbReference type="ARBA" id="ARBA00022490"/>
    </source>
</evidence>
<evidence type="ECO:0000256" key="4">
    <source>
        <dbReference type="ARBA" id="ARBA00022574"/>
    </source>
</evidence>
<feature type="region of interest" description="Disordered" evidence="10">
    <location>
        <begin position="1249"/>
        <end position="1294"/>
    </location>
</feature>
<comment type="subcellular location">
    <subcellularLocation>
        <location evidence="1">Cytoplasm</location>
    </subcellularLocation>
</comment>
<feature type="domain" description="DUF1899" evidence="11">
    <location>
        <begin position="4"/>
        <end position="66"/>
    </location>
</feature>
<dbReference type="PROSITE" id="PS50082">
    <property type="entry name" value="WD_REPEATS_2"/>
    <property type="match status" value="3"/>
</dbReference>
<organism evidence="12 13">
    <name type="scientific">Ignelater luminosus</name>
    <name type="common">Cucubano</name>
    <name type="synonym">Pyrophorus luminosus</name>
    <dbReference type="NCBI Taxonomy" id="2038154"/>
    <lineage>
        <taxon>Eukaryota</taxon>
        <taxon>Metazoa</taxon>
        <taxon>Ecdysozoa</taxon>
        <taxon>Arthropoda</taxon>
        <taxon>Hexapoda</taxon>
        <taxon>Insecta</taxon>
        <taxon>Pterygota</taxon>
        <taxon>Neoptera</taxon>
        <taxon>Endopterygota</taxon>
        <taxon>Coleoptera</taxon>
        <taxon>Polyphaga</taxon>
        <taxon>Elateriformia</taxon>
        <taxon>Elateroidea</taxon>
        <taxon>Elateridae</taxon>
        <taxon>Agrypninae</taxon>
        <taxon>Pyrophorini</taxon>
        <taxon>Ignelater</taxon>
    </lineage>
</organism>
<dbReference type="InterPro" id="IPR015048">
    <property type="entry name" value="DUF1899"/>
</dbReference>
<dbReference type="FunFam" id="2.130.10.10:FF:000362">
    <property type="entry name" value="Coronin"/>
    <property type="match status" value="1"/>
</dbReference>
<gene>
    <name evidence="12" type="ORF">ILUMI_10073</name>
</gene>
<evidence type="ECO:0000256" key="1">
    <source>
        <dbReference type="ARBA" id="ARBA00004496"/>
    </source>
</evidence>
<accession>A0A8K0D3Y5</accession>
<dbReference type="SUPFAM" id="SSF50978">
    <property type="entry name" value="WD40 repeat-like"/>
    <property type="match status" value="2"/>
</dbReference>
<keyword evidence="13" id="KW-1185">Reference proteome</keyword>
<feature type="region of interest" description="Disordered" evidence="10">
    <location>
        <begin position="714"/>
        <end position="814"/>
    </location>
</feature>
<feature type="domain" description="DUF1899" evidence="11">
    <location>
        <begin position="854"/>
        <end position="919"/>
    </location>
</feature>
<feature type="compositionally biased region" description="Polar residues" evidence="10">
    <location>
        <begin position="782"/>
        <end position="798"/>
    </location>
</feature>
<feature type="compositionally biased region" description="Polar residues" evidence="10">
    <location>
        <begin position="753"/>
        <end position="769"/>
    </location>
</feature>
<evidence type="ECO:0000259" key="11">
    <source>
        <dbReference type="SMART" id="SM01166"/>
    </source>
</evidence>
<protein>
    <recommendedName>
        <fullName evidence="9">Coronin</fullName>
    </recommendedName>
</protein>
<dbReference type="InterPro" id="IPR015943">
    <property type="entry name" value="WD40/YVTN_repeat-like_dom_sf"/>
</dbReference>
<dbReference type="PROSITE" id="PS50294">
    <property type="entry name" value="WD_REPEATS_REGION"/>
    <property type="match status" value="2"/>
</dbReference>
<dbReference type="GO" id="GO:0003779">
    <property type="term" value="F:actin binding"/>
    <property type="evidence" value="ECO:0007669"/>
    <property type="project" value="UniProtKB-KW"/>
</dbReference>
<comment type="similarity">
    <text evidence="2 9">Belongs to the WD repeat coronin family.</text>
</comment>
<dbReference type="InterPro" id="IPR001680">
    <property type="entry name" value="WD40_rpt"/>
</dbReference>
<dbReference type="Pfam" id="PF16300">
    <property type="entry name" value="WD40_4"/>
    <property type="match status" value="2"/>
</dbReference>
<evidence type="ECO:0000256" key="8">
    <source>
        <dbReference type="PROSITE-ProRule" id="PRU00221"/>
    </source>
</evidence>
<evidence type="ECO:0000256" key="10">
    <source>
        <dbReference type="SAM" id="MobiDB-lite"/>
    </source>
</evidence>